<proteinExistence type="predicted"/>
<dbReference type="InterPro" id="IPR001818">
    <property type="entry name" value="Pept_M10_metallopeptidase"/>
</dbReference>
<comment type="caution">
    <text evidence="7">The sequence shown here is derived from an EMBL/GenBank/DDBJ whole genome shotgun (WGS) entry which is preliminary data.</text>
</comment>
<dbReference type="EMBL" id="MWWU01000002">
    <property type="protein sequence ID" value="OZG55742.1"/>
    <property type="molecule type" value="Genomic_DNA"/>
</dbReference>
<dbReference type="InterPro" id="IPR021190">
    <property type="entry name" value="Pept_M10A"/>
</dbReference>
<evidence type="ECO:0000313" key="7">
    <source>
        <dbReference type="EMBL" id="OZG55742.1"/>
    </source>
</evidence>
<dbReference type="InterPro" id="IPR024079">
    <property type="entry name" value="MetalloPept_cat_dom_sf"/>
</dbReference>
<evidence type="ECO:0000313" key="8">
    <source>
        <dbReference type="Proteomes" id="UP000228976"/>
    </source>
</evidence>
<keyword evidence="2" id="KW-0479">Metal-binding</keyword>
<evidence type="ECO:0000256" key="4">
    <source>
        <dbReference type="ARBA" id="ARBA00022833"/>
    </source>
</evidence>
<dbReference type="GO" id="GO:0008270">
    <property type="term" value="F:zinc ion binding"/>
    <property type="evidence" value="ECO:0007669"/>
    <property type="project" value="InterPro"/>
</dbReference>
<keyword evidence="1" id="KW-0645">Protease</keyword>
<keyword evidence="5" id="KW-0812">Transmembrane</keyword>
<dbReference type="Gene3D" id="3.40.390.10">
    <property type="entry name" value="Collagenase (Catalytic Domain)"/>
    <property type="match status" value="1"/>
</dbReference>
<dbReference type="Pfam" id="PF00413">
    <property type="entry name" value="Peptidase_M10"/>
    <property type="match status" value="1"/>
</dbReference>
<keyword evidence="5" id="KW-1133">Transmembrane helix</keyword>
<keyword evidence="8" id="KW-1185">Reference proteome</keyword>
<protein>
    <submittedName>
        <fullName evidence="7">Matrixin</fullName>
    </submittedName>
</protein>
<dbReference type="GO" id="GO:0006508">
    <property type="term" value="P:proteolysis"/>
    <property type="evidence" value="ECO:0007669"/>
    <property type="project" value="UniProtKB-KW"/>
</dbReference>
<evidence type="ECO:0000256" key="1">
    <source>
        <dbReference type="ARBA" id="ARBA00022670"/>
    </source>
</evidence>
<dbReference type="GO" id="GO:0004222">
    <property type="term" value="F:metalloendopeptidase activity"/>
    <property type="evidence" value="ECO:0007669"/>
    <property type="project" value="InterPro"/>
</dbReference>
<dbReference type="PRINTS" id="PR00138">
    <property type="entry name" value="MATRIXIN"/>
</dbReference>
<dbReference type="SUPFAM" id="SSF55486">
    <property type="entry name" value="Metalloproteases ('zincins'), catalytic domain"/>
    <property type="match status" value="1"/>
</dbReference>
<name>A0A261F9D7_9BIFI</name>
<feature type="transmembrane region" description="Helical" evidence="5">
    <location>
        <begin position="12"/>
        <end position="33"/>
    </location>
</feature>
<keyword evidence="3" id="KW-0378">Hydrolase</keyword>
<keyword evidence="5" id="KW-0472">Membrane</keyword>
<reference evidence="7 8" key="1">
    <citation type="journal article" date="2017" name="BMC Genomics">
        <title>Comparative genomic and phylogenomic analyses of the Bifidobacteriaceae family.</title>
        <authorList>
            <person name="Lugli G.A."/>
            <person name="Milani C."/>
            <person name="Turroni F."/>
            <person name="Duranti S."/>
            <person name="Mancabelli L."/>
            <person name="Mangifesta M."/>
            <person name="Ferrario C."/>
            <person name="Modesto M."/>
            <person name="Mattarelli P."/>
            <person name="Jiri K."/>
            <person name="van Sinderen D."/>
            <person name="Ventura M."/>
        </authorList>
    </citation>
    <scope>NUCLEOTIDE SEQUENCE [LARGE SCALE GENOMIC DNA]</scope>
    <source>
        <strain evidence="7 8">LMG 21773</strain>
    </source>
</reference>
<evidence type="ECO:0000256" key="3">
    <source>
        <dbReference type="ARBA" id="ARBA00022801"/>
    </source>
</evidence>
<organism evidence="7 8">
    <name type="scientific">Aeriscardovia aeriphila</name>
    <dbReference type="NCBI Taxonomy" id="218139"/>
    <lineage>
        <taxon>Bacteria</taxon>
        <taxon>Bacillati</taxon>
        <taxon>Actinomycetota</taxon>
        <taxon>Actinomycetes</taxon>
        <taxon>Bifidobacteriales</taxon>
        <taxon>Bifidobacteriaceae</taxon>
        <taxon>Aeriscardovia</taxon>
    </lineage>
</organism>
<dbReference type="Proteomes" id="UP000228976">
    <property type="component" value="Unassembled WGS sequence"/>
</dbReference>
<dbReference type="OrthoDB" id="4297752at2"/>
<evidence type="ECO:0000256" key="5">
    <source>
        <dbReference type="SAM" id="Phobius"/>
    </source>
</evidence>
<dbReference type="RefSeq" id="WP_094689360.1">
    <property type="nucleotide sequence ID" value="NZ_JACBYZ010000001.1"/>
</dbReference>
<sequence length="189" mass="21138">MKGKFSSITRGFILRFVCVITTICALVVCLTFASHARAYEISGHKWSSSTIIVGAYGDVSGTYRTALQQAIDNYNQQTHVHLSIHNGGPIVAQVVYESHKDWAGLCERDGSQPPYRITWARTKMNTRWMTSGTSVAKKRLVWLHELGHALGLNHTNNASTVMYFNADYSSFNGVQYLTRDDINGINAQY</sequence>
<keyword evidence="4" id="KW-0862">Zinc</keyword>
<dbReference type="AlphaFoldDB" id="A0A261F9D7"/>
<gene>
    <name evidence="7" type="ORF">AEAE_0230</name>
</gene>
<feature type="domain" description="Peptidase M10 metallopeptidase" evidence="6">
    <location>
        <begin position="127"/>
        <end position="189"/>
    </location>
</feature>
<dbReference type="GO" id="GO:0031012">
    <property type="term" value="C:extracellular matrix"/>
    <property type="evidence" value="ECO:0007669"/>
    <property type="project" value="InterPro"/>
</dbReference>
<evidence type="ECO:0000256" key="2">
    <source>
        <dbReference type="ARBA" id="ARBA00022723"/>
    </source>
</evidence>
<accession>A0A261F9D7</accession>
<evidence type="ECO:0000259" key="6">
    <source>
        <dbReference type="Pfam" id="PF00413"/>
    </source>
</evidence>